<reference evidence="4" key="1">
    <citation type="submission" date="2013-09" db="EMBL/GenBank/DDBJ databases">
        <title>Corchorus olitorius genome sequencing.</title>
        <authorList>
            <person name="Alam M."/>
            <person name="Haque M.S."/>
            <person name="Islam M.S."/>
            <person name="Emdad E.M."/>
            <person name="Islam M.M."/>
            <person name="Ahmed B."/>
            <person name="Halim A."/>
            <person name="Hossen Q.M.M."/>
            <person name="Hossain M.Z."/>
            <person name="Ahmed R."/>
            <person name="Khan M.M."/>
            <person name="Islam R."/>
            <person name="Rashid M.M."/>
            <person name="Khan S.A."/>
            <person name="Rahman M.S."/>
            <person name="Alam M."/>
            <person name="Yahiya A.S."/>
            <person name="Khan M.S."/>
            <person name="Azam M.S."/>
            <person name="Haque T."/>
            <person name="Lashkar M.Z.H."/>
            <person name="Akhand A.I."/>
            <person name="Morshed G."/>
            <person name="Roy S."/>
            <person name="Uddin K.S."/>
            <person name="Rabeya T."/>
            <person name="Hossain A.S."/>
            <person name="Chowdhury A."/>
            <person name="Snigdha A.R."/>
            <person name="Mortoza M.S."/>
            <person name="Matin S.A."/>
            <person name="Hoque S.M.E."/>
            <person name="Islam M.K."/>
            <person name="Roy D.K."/>
            <person name="Haider R."/>
            <person name="Moosa M.M."/>
            <person name="Elias S.M."/>
            <person name="Hasan A.M."/>
            <person name="Jahan S."/>
            <person name="Shafiuddin M."/>
            <person name="Mahmood N."/>
            <person name="Shommy N.S."/>
        </authorList>
    </citation>
    <scope>NUCLEOTIDE SEQUENCE [LARGE SCALE GENOMIC DNA]</scope>
    <source>
        <strain evidence="4">cv. O-4</strain>
    </source>
</reference>
<dbReference type="EMBL" id="AWUE01023505">
    <property type="protein sequence ID" value="OMO53595.1"/>
    <property type="molecule type" value="Genomic_DNA"/>
</dbReference>
<accession>A0A1R3G678</accession>
<organism evidence="3 4">
    <name type="scientific">Corchorus olitorius</name>
    <dbReference type="NCBI Taxonomy" id="93759"/>
    <lineage>
        <taxon>Eukaryota</taxon>
        <taxon>Viridiplantae</taxon>
        <taxon>Streptophyta</taxon>
        <taxon>Embryophyta</taxon>
        <taxon>Tracheophyta</taxon>
        <taxon>Spermatophyta</taxon>
        <taxon>Magnoliopsida</taxon>
        <taxon>eudicotyledons</taxon>
        <taxon>Gunneridae</taxon>
        <taxon>Pentapetalae</taxon>
        <taxon>rosids</taxon>
        <taxon>malvids</taxon>
        <taxon>Malvales</taxon>
        <taxon>Malvaceae</taxon>
        <taxon>Grewioideae</taxon>
        <taxon>Apeibeae</taxon>
        <taxon>Corchorus</taxon>
    </lineage>
</organism>
<feature type="compositionally biased region" description="Polar residues" evidence="1">
    <location>
        <begin position="135"/>
        <end position="147"/>
    </location>
</feature>
<dbReference type="PANTHER" id="PTHR15503:SF22">
    <property type="entry name" value="TRANSPOSON TY3-I GAG POLYPROTEIN"/>
    <property type="match status" value="1"/>
</dbReference>
<keyword evidence="4" id="KW-1185">Reference proteome</keyword>
<sequence length="367" mass="40977">MTGEALCWYQWMYKNGQLTYCESFVRAVELRFGPSLYLNPSTALFKLKQIGSVTDYQKEFEILANRVIGLTDEHLLNCFISGLLQEIQYELIPLSPPNLTQALALAKMIETKLNAQKTIRRAPPVQSFADFPKPNITTTYPTRQPTLPTLPAPTRVPTLPGPQIKRLTSTEMQARRAKGLCYNCDEKYSPGHKCRTTPFLLMQIEDDEEPGELLSLETTPAPPALSTIPLHPPPQNYVVDDPKDFQVSFHALYGHTYNLVQPRVAQYLNLVVQPSPPLTVSVGNWATLQCSGRVTDLQIDLQQHQFKLDLYILDIHGAEVVLGVQWLSQLGPILMDSFGLTMTFLHEGELVTLSGSGLPQTSALSLA</sequence>
<proteinExistence type="predicted"/>
<evidence type="ECO:0000259" key="2">
    <source>
        <dbReference type="Pfam" id="PF03732"/>
    </source>
</evidence>
<dbReference type="Pfam" id="PF03732">
    <property type="entry name" value="Retrotrans_gag"/>
    <property type="match status" value="1"/>
</dbReference>
<protein>
    <submittedName>
        <fullName evidence="3">Retrotransposon gag protein</fullName>
    </submittedName>
</protein>
<dbReference type="InterPro" id="IPR021109">
    <property type="entry name" value="Peptidase_aspartic_dom_sf"/>
</dbReference>
<dbReference type="AlphaFoldDB" id="A0A1R3G678"/>
<dbReference type="PANTHER" id="PTHR15503">
    <property type="entry name" value="LDOC1 RELATED"/>
    <property type="match status" value="1"/>
</dbReference>
<dbReference type="OrthoDB" id="1745472at2759"/>
<dbReference type="Pfam" id="PF08284">
    <property type="entry name" value="RVP_2"/>
    <property type="match status" value="1"/>
</dbReference>
<dbReference type="Gene3D" id="2.40.70.10">
    <property type="entry name" value="Acid Proteases"/>
    <property type="match status" value="1"/>
</dbReference>
<comment type="caution">
    <text evidence="3">The sequence shown here is derived from an EMBL/GenBank/DDBJ whole genome shotgun (WGS) entry which is preliminary data.</text>
</comment>
<feature type="region of interest" description="Disordered" evidence="1">
    <location>
        <begin position="130"/>
        <end position="162"/>
    </location>
</feature>
<dbReference type="STRING" id="93759.A0A1R3G678"/>
<evidence type="ECO:0000313" key="3">
    <source>
        <dbReference type="EMBL" id="OMO53595.1"/>
    </source>
</evidence>
<dbReference type="CDD" id="cd00303">
    <property type="entry name" value="retropepsin_like"/>
    <property type="match status" value="1"/>
</dbReference>
<evidence type="ECO:0000313" key="4">
    <source>
        <dbReference type="Proteomes" id="UP000187203"/>
    </source>
</evidence>
<name>A0A1R3G678_9ROSI</name>
<dbReference type="InterPro" id="IPR032567">
    <property type="entry name" value="RTL1-rel"/>
</dbReference>
<feature type="domain" description="Retrotransposon gag" evidence="2">
    <location>
        <begin position="2"/>
        <end position="84"/>
    </location>
</feature>
<dbReference type="Proteomes" id="UP000187203">
    <property type="component" value="Unassembled WGS sequence"/>
</dbReference>
<evidence type="ECO:0000256" key="1">
    <source>
        <dbReference type="SAM" id="MobiDB-lite"/>
    </source>
</evidence>
<gene>
    <name evidence="3" type="ORF">COLO4_36693</name>
</gene>
<dbReference type="InterPro" id="IPR005162">
    <property type="entry name" value="Retrotrans_gag_dom"/>
</dbReference>